<organism evidence="10 11">
    <name type="scientific">Henosepilachna vigintioctopunctata</name>
    <dbReference type="NCBI Taxonomy" id="420089"/>
    <lineage>
        <taxon>Eukaryota</taxon>
        <taxon>Metazoa</taxon>
        <taxon>Ecdysozoa</taxon>
        <taxon>Arthropoda</taxon>
        <taxon>Hexapoda</taxon>
        <taxon>Insecta</taxon>
        <taxon>Pterygota</taxon>
        <taxon>Neoptera</taxon>
        <taxon>Endopterygota</taxon>
        <taxon>Coleoptera</taxon>
        <taxon>Polyphaga</taxon>
        <taxon>Cucujiformia</taxon>
        <taxon>Coccinelloidea</taxon>
        <taxon>Coccinellidae</taxon>
        <taxon>Epilachninae</taxon>
        <taxon>Epilachnini</taxon>
        <taxon>Henosepilachna</taxon>
    </lineage>
</organism>
<dbReference type="InterPro" id="IPR007220">
    <property type="entry name" value="ORC2"/>
</dbReference>
<comment type="similarity">
    <text evidence="2 6">Belongs to the ORC2 family.</text>
</comment>
<protein>
    <recommendedName>
        <fullName evidence="3 6">Origin recognition complex subunit 2</fullName>
    </recommendedName>
</protein>
<sequence>MAESNENTHRRGLRVRKPTSKALENRYVKNLERSGLVVNISSRSESSSEDEIDEEFFDIQERGTPSVLKNTSNAQGEKIFHFEGKKTKKGLLDKIRESHEVTNQRTPQAHRSKIKKAIEHELHNAESGNDPFSDSGSEYQCSEESSESEEENSQESTNSDSSDHDPNVKCSKMPSKILKNIKITKVPNANKNKKYTLNTDDYFCNQASKKIVTSDHTLEKLETPRLAQDQIQKLLKNMKLSENHQECMKKLYKQNKSMFTKWLYVLHENFNILVYGLGSKKKLIEEFSDEFLQNSPVIVVNGFFPSLSIKDILDGIITNLLELKRNPANVYECCDIIEQEFGSIHDTHLYLIIHNIDGEMLRNNKAQNVLARLAAVKNIHLIASIDHINAPLLWDHSKLSKFNYTWWDMTSYLPYIDETSFESSMMIQKSGEFALSSLRNVFVSLTTNSKGIYLTIVKHQLDNSKNQYYQGLAFKDLYSSCRESFLVSSDLALRAQLTEFVDHKMVKFKRSIDGVEHLVIPIANSLLQKFLDEHKNS</sequence>
<evidence type="ECO:0000256" key="4">
    <source>
        <dbReference type="ARBA" id="ARBA00022705"/>
    </source>
</evidence>
<feature type="domain" description="Origin recognition complex subunit 2 winged-helix" evidence="9">
    <location>
        <begin position="465"/>
        <end position="524"/>
    </location>
</feature>
<dbReference type="GO" id="GO:0006260">
    <property type="term" value="P:DNA replication"/>
    <property type="evidence" value="ECO:0007669"/>
    <property type="project" value="UniProtKB-UniRule"/>
</dbReference>
<keyword evidence="5 6" id="KW-0539">Nucleus</keyword>
<comment type="caution">
    <text evidence="10">The sequence shown here is derived from an EMBL/GenBank/DDBJ whole genome shotgun (WGS) entry which is preliminary data.</text>
</comment>
<dbReference type="Pfam" id="PF24882">
    <property type="entry name" value="WHD_ORC2"/>
    <property type="match status" value="1"/>
</dbReference>
<dbReference type="Proteomes" id="UP001431783">
    <property type="component" value="Unassembled WGS sequence"/>
</dbReference>
<dbReference type="Pfam" id="PF04084">
    <property type="entry name" value="RecA-like_ORC2"/>
    <property type="match status" value="1"/>
</dbReference>
<keyword evidence="4 6" id="KW-0235">DNA replication</keyword>
<feature type="region of interest" description="Disordered" evidence="7">
    <location>
        <begin position="1"/>
        <end position="21"/>
    </location>
</feature>
<reference evidence="10 11" key="1">
    <citation type="submission" date="2023-03" db="EMBL/GenBank/DDBJ databases">
        <title>Genome insight into feeding habits of ladybird beetles.</title>
        <authorList>
            <person name="Li H.-S."/>
            <person name="Huang Y.-H."/>
            <person name="Pang H."/>
        </authorList>
    </citation>
    <scope>NUCLEOTIDE SEQUENCE [LARGE SCALE GENOMIC DNA]</scope>
    <source>
        <strain evidence="10">SYSU_2023b</strain>
        <tissue evidence="10">Whole body</tissue>
    </source>
</reference>
<feature type="domain" description="Origin recognition complex subunit 2 RecA-like" evidence="8">
    <location>
        <begin position="249"/>
        <end position="409"/>
    </location>
</feature>
<keyword evidence="11" id="KW-1185">Reference proteome</keyword>
<evidence type="ECO:0000313" key="11">
    <source>
        <dbReference type="Proteomes" id="UP001431783"/>
    </source>
</evidence>
<gene>
    <name evidence="10" type="ORF">WA026_011556</name>
</gene>
<evidence type="ECO:0000256" key="5">
    <source>
        <dbReference type="ARBA" id="ARBA00023242"/>
    </source>
</evidence>
<accession>A0AAW1TJR8</accession>
<feature type="compositionally biased region" description="Acidic residues" evidence="7">
    <location>
        <begin position="144"/>
        <end position="153"/>
    </location>
</feature>
<name>A0AAW1TJR8_9CUCU</name>
<evidence type="ECO:0000256" key="3">
    <source>
        <dbReference type="ARBA" id="ARBA00019080"/>
    </source>
</evidence>
<evidence type="ECO:0000259" key="9">
    <source>
        <dbReference type="Pfam" id="PF24882"/>
    </source>
</evidence>
<evidence type="ECO:0000256" key="7">
    <source>
        <dbReference type="SAM" id="MobiDB-lite"/>
    </source>
</evidence>
<evidence type="ECO:0000256" key="1">
    <source>
        <dbReference type="ARBA" id="ARBA00004123"/>
    </source>
</evidence>
<dbReference type="InterPro" id="IPR056772">
    <property type="entry name" value="RecA-like_ORC2"/>
</dbReference>
<evidence type="ECO:0000313" key="10">
    <source>
        <dbReference type="EMBL" id="KAK9871286.1"/>
    </source>
</evidence>
<proteinExistence type="inferred from homology"/>
<dbReference type="PANTHER" id="PTHR14052">
    <property type="entry name" value="ORIGIN RECOGNITION COMPLEX SUBUNIT 2"/>
    <property type="match status" value="1"/>
</dbReference>
<dbReference type="EMBL" id="JARQZJ010000005">
    <property type="protein sequence ID" value="KAK9871286.1"/>
    <property type="molecule type" value="Genomic_DNA"/>
</dbReference>
<dbReference type="GO" id="GO:0005664">
    <property type="term" value="C:nuclear origin of replication recognition complex"/>
    <property type="evidence" value="ECO:0007669"/>
    <property type="project" value="UniProtKB-UniRule"/>
</dbReference>
<feature type="region of interest" description="Disordered" evidence="7">
    <location>
        <begin position="124"/>
        <end position="171"/>
    </location>
</feature>
<dbReference type="InterPro" id="IPR056773">
    <property type="entry name" value="WHD_ORC2"/>
</dbReference>
<comment type="function">
    <text evidence="6">Component of the origin recognition complex (ORC) that binds origins of replication. DNA-binding is ATP-dependent. ORC is required to assemble the pre-replication complex necessary to initiate DNA replication.</text>
</comment>
<evidence type="ECO:0000256" key="6">
    <source>
        <dbReference type="RuleBase" id="RU368084"/>
    </source>
</evidence>
<dbReference type="AlphaFoldDB" id="A0AAW1TJR8"/>
<evidence type="ECO:0000256" key="2">
    <source>
        <dbReference type="ARBA" id="ARBA00007421"/>
    </source>
</evidence>
<evidence type="ECO:0000259" key="8">
    <source>
        <dbReference type="Pfam" id="PF04084"/>
    </source>
</evidence>
<feature type="compositionally biased region" description="Basic residues" evidence="7">
    <location>
        <begin position="10"/>
        <end position="19"/>
    </location>
</feature>
<comment type="subcellular location">
    <subcellularLocation>
        <location evidence="1 6">Nucleus</location>
    </subcellularLocation>
</comment>
<comment type="subunit">
    <text evidence="6">Component of the origin recognition complex (ORC).</text>
</comment>
<dbReference type="PANTHER" id="PTHR14052:SF0">
    <property type="entry name" value="ORIGIN RECOGNITION COMPLEX SUBUNIT 2"/>
    <property type="match status" value="1"/>
</dbReference>
<dbReference type="GO" id="GO:0003688">
    <property type="term" value="F:DNA replication origin binding"/>
    <property type="evidence" value="ECO:0007669"/>
    <property type="project" value="UniProtKB-UniRule"/>
</dbReference>